<protein>
    <submittedName>
        <fullName evidence="1">Uncharacterized protein</fullName>
    </submittedName>
</protein>
<accession>A0A8T0G1R5</accession>
<name>A0A8T0G1R5_ARGBR</name>
<comment type="caution">
    <text evidence="1">The sequence shown here is derived from an EMBL/GenBank/DDBJ whole genome shotgun (WGS) entry which is preliminary data.</text>
</comment>
<dbReference type="Proteomes" id="UP000807504">
    <property type="component" value="Unassembled WGS sequence"/>
</dbReference>
<evidence type="ECO:0000313" key="2">
    <source>
        <dbReference type="Proteomes" id="UP000807504"/>
    </source>
</evidence>
<reference evidence="1" key="1">
    <citation type="journal article" date="2020" name="bioRxiv">
        <title>Chromosome-level reference genome of the European wasp spider Argiope bruennichi: a resource for studies on range expansion and evolutionary adaptation.</title>
        <authorList>
            <person name="Sheffer M.M."/>
            <person name="Hoppe A."/>
            <person name="Krehenwinkel H."/>
            <person name="Uhl G."/>
            <person name="Kuss A.W."/>
            <person name="Jensen L."/>
            <person name="Jensen C."/>
            <person name="Gillespie R.G."/>
            <person name="Hoff K.J."/>
            <person name="Prost S."/>
        </authorList>
    </citation>
    <scope>NUCLEOTIDE SEQUENCE</scope>
</reference>
<proteinExistence type="predicted"/>
<keyword evidence="2" id="KW-1185">Reference proteome</keyword>
<evidence type="ECO:0000313" key="1">
    <source>
        <dbReference type="EMBL" id="KAF8797307.1"/>
    </source>
</evidence>
<organism evidence="1 2">
    <name type="scientific">Argiope bruennichi</name>
    <name type="common">Wasp spider</name>
    <name type="synonym">Aranea bruennichi</name>
    <dbReference type="NCBI Taxonomy" id="94029"/>
    <lineage>
        <taxon>Eukaryota</taxon>
        <taxon>Metazoa</taxon>
        <taxon>Ecdysozoa</taxon>
        <taxon>Arthropoda</taxon>
        <taxon>Chelicerata</taxon>
        <taxon>Arachnida</taxon>
        <taxon>Araneae</taxon>
        <taxon>Araneomorphae</taxon>
        <taxon>Entelegynae</taxon>
        <taxon>Araneoidea</taxon>
        <taxon>Araneidae</taxon>
        <taxon>Argiope</taxon>
    </lineage>
</organism>
<reference evidence="1" key="2">
    <citation type="submission" date="2020-06" db="EMBL/GenBank/DDBJ databases">
        <authorList>
            <person name="Sheffer M."/>
        </authorList>
    </citation>
    <scope>NUCLEOTIDE SEQUENCE</scope>
</reference>
<dbReference type="EMBL" id="JABXBU010000001">
    <property type="protein sequence ID" value="KAF8797307.1"/>
    <property type="molecule type" value="Genomic_DNA"/>
</dbReference>
<sequence length="205" mass="22607">MKGRASAGACGVAEACTGKSRKWSWTCTTTPAEIGFSSRKITVWSSARCNRRMARTTSVTTSEVRRRRRRWTFYSITAEGRTVEADFPIAGVGCHSFLLDDLPTAKKILSRIPKLVVMDKCKVSCVSPVVKAETKRGKEGARLTLFCPGSHHQFRYTDAYPAVQLHPVGDSHDSEVEELHDAAEGAADEERGRLAVGKPTEFCKQ</sequence>
<dbReference type="AlphaFoldDB" id="A0A8T0G1R5"/>
<gene>
    <name evidence="1" type="ORF">HNY73_001587</name>
</gene>